<protein>
    <submittedName>
        <fullName evidence="3">Uncharacterized protein</fullName>
    </submittedName>
</protein>
<evidence type="ECO:0000313" key="3">
    <source>
        <dbReference type="EMBL" id="VFK76950.1"/>
    </source>
</evidence>
<evidence type="ECO:0000313" key="2">
    <source>
        <dbReference type="EMBL" id="VFK34791.1"/>
    </source>
</evidence>
<organism evidence="3">
    <name type="scientific">Candidatus Kentrum sp. MB</name>
    <dbReference type="NCBI Taxonomy" id="2138164"/>
    <lineage>
        <taxon>Bacteria</taxon>
        <taxon>Pseudomonadati</taxon>
        <taxon>Pseudomonadota</taxon>
        <taxon>Gammaproteobacteria</taxon>
        <taxon>Candidatus Kentrum</taxon>
    </lineage>
</organism>
<dbReference type="EMBL" id="CAADFQ010000084">
    <property type="protein sequence ID" value="VFK34791.1"/>
    <property type="molecule type" value="Genomic_DNA"/>
</dbReference>
<proteinExistence type="predicted"/>
<reference evidence="3" key="1">
    <citation type="submission" date="2019-02" db="EMBL/GenBank/DDBJ databases">
        <authorList>
            <person name="Gruber-Vodicka R. H."/>
            <person name="Seah K. B. B."/>
        </authorList>
    </citation>
    <scope>NUCLEOTIDE SEQUENCE</scope>
    <source>
        <strain evidence="1">BECK_BZ197</strain>
        <strain evidence="3">BECK_BZ198</strain>
        <strain evidence="2">BECK_BZ199</strain>
    </source>
</reference>
<accession>A0A451BF96</accession>
<dbReference type="EMBL" id="CAADGH010000085">
    <property type="protein sequence ID" value="VFK76950.1"/>
    <property type="molecule type" value="Genomic_DNA"/>
</dbReference>
<dbReference type="AlphaFoldDB" id="A0A451BF96"/>
<gene>
    <name evidence="1" type="ORF">BECKMB1821G_GA0114241_108012</name>
    <name evidence="3" type="ORF">BECKMB1821H_GA0114242_108513</name>
    <name evidence="2" type="ORF">BECKMB1821I_GA0114274_108413</name>
</gene>
<sequence>MRRLSVCLLDTSSNGETHPIRIPSNRYLAFLYAPNPENPEPKRSIRSVTF</sequence>
<evidence type="ECO:0000313" key="1">
    <source>
        <dbReference type="EMBL" id="VFK31273.1"/>
    </source>
</evidence>
<dbReference type="EMBL" id="CAADFO010000080">
    <property type="protein sequence ID" value="VFK31273.1"/>
    <property type="molecule type" value="Genomic_DNA"/>
</dbReference>
<name>A0A451BF96_9GAMM</name>